<reference evidence="10 11" key="1">
    <citation type="journal article" date="2014" name="Int. J. Syst. Evol. Microbiol.">
        <title>Complete genome sequence of Corynebacterium casei LMG S-19264T (=DSM 44701T), isolated from a smear-ripened cheese.</title>
        <authorList>
            <consortium name="US DOE Joint Genome Institute (JGI-PGF)"/>
            <person name="Walter F."/>
            <person name="Albersmeier A."/>
            <person name="Kalinowski J."/>
            <person name="Ruckert C."/>
        </authorList>
    </citation>
    <scope>NUCLEOTIDE SEQUENCE [LARGE SCALE GENOMIC DNA]</scope>
    <source>
        <strain evidence="10 11">CGMCC 1.15286</strain>
    </source>
</reference>
<keyword evidence="6 8" id="KW-1133">Transmembrane helix</keyword>
<proteinExistence type="inferred from homology"/>
<evidence type="ECO:0000256" key="6">
    <source>
        <dbReference type="ARBA" id="ARBA00022989"/>
    </source>
</evidence>
<evidence type="ECO:0000256" key="3">
    <source>
        <dbReference type="ARBA" id="ARBA00022475"/>
    </source>
</evidence>
<evidence type="ECO:0000313" key="11">
    <source>
        <dbReference type="Proteomes" id="UP000600247"/>
    </source>
</evidence>
<keyword evidence="7 8" id="KW-0472">Membrane</keyword>
<feature type="domain" description="Type II secretion system protein GspF" evidence="9">
    <location>
        <begin position="272"/>
        <end position="394"/>
    </location>
</feature>
<evidence type="ECO:0000259" key="9">
    <source>
        <dbReference type="Pfam" id="PF00482"/>
    </source>
</evidence>
<dbReference type="FunFam" id="1.20.81.30:FF:000001">
    <property type="entry name" value="Type II secretion system protein F"/>
    <property type="match status" value="2"/>
</dbReference>
<dbReference type="PANTHER" id="PTHR30012">
    <property type="entry name" value="GENERAL SECRETION PATHWAY PROTEIN"/>
    <property type="match status" value="1"/>
</dbReference>
<protein>
    <submittedName>
        <fullName evidence="10">Type II secretion system protein F</fullName>
    </submittedName>
</protein>
<comment type="caution">
    <text evidence="10">The sequence shown here is derived from an EMBL/GenBank/DDBJ whole genome shotgun (WGS) entry which is preliminary data.</text>
</comment>
<feature type="transmembrane region" description="Helical" evidence="8">
    <location>
        <begin position="371"/>
        <end position="393"/>
    </location>
</feature>
<keyword evidence="4" id="KW-0997">Cell inner membrane</keyword>
<feature type="domain" description="Type II secretion system protein GspF" evidence="9">
    <location>
        <begin position="69"/>
        <end position="192"/>
    </location>
</feature>
<keyword evidence="5 8" id="KW-0812">Transmembrane</keyword>
<dbReference type="EMBL" id="BMHY01000001">
    <property type="protein sequence ID" value="GGG55481.1"/>
    <property type="molecule type" value="Genomic_DNA"/>
</dbReference>
<comment type="subcellular location">
    <subcellularLocation>
        <location evidence="1">Cell inner membrane</location>
        <topology evidence="1">Multi-pass membrane protein</topology>
    </subcellularLocation>
</comment>
<evidence type="ECO:0000256" key="5">
    <source>
        <dbReference type="ARBA" id="ARBA00022692"/>
    </source>
</evidence>
<feature type="transmembrane region" description="Helical" evidence="8">
    <location>
        <begin position="222"/>
        <end position="240"/>
    </location>
</feature>
<dbReference type="InterPro" id="IPR018076">
    <property type="entry name" value="T2SS_GspF_dom"/>
</dbReference>
<comment type="similarity">
    <text evidence="2">Belongs to the GSP F family.</text>
</comment>
<dbReference type="RefSeq" id="WP_188887392.1">
    <property type="nucleotide sequence ID" value="NZ_BMHY01000001.1"/>
</dbReference>
<evidence type="ECO:0000256" key="4">
    <source>
        <dbReference type="ARBA" id="ARBA00022519"/>
    </source>
</evidence>
<gene>
    <name evidence="10" type="primary">pilC</name>
    <name evidence="10" type="ORF">GCM10010918_05500</name>
</gene>
<dbReference type="PRINTS" id="PR00812">
    <property type="entry name" value="BCTERIALGSPF"/>
</dbReference>
<evidence type="ECO:0000256" key="7">
    <source>
        <dbReference type="ARBA" id="ARBA00023136"/>
    </source>
</evidence>
<dbReference type="Pfam" id="PF00482">
    <property type="entry name" value="T2SSF"/>
    <property type="match status" value="2"/>
</dbReference>
<dbReference type="Proteomes" id="UP000600247">
    <property type="component" value="Unassembled WGS sequence"/>
</dbReference>
<dbReference type="GO" id="GO:0005886">
    <property type="term" value="C:plasma membrane"/>
    <property type="evidence" value="ECO:0007669"/>
    <property type="project" value="UniProtKB-SubCell"/>
</dbReference>
<organism evidence="10 11">
    <name type="scientific">Paenibacillus radicis</name>
    <name type="common">ex Gao et al. 2016</name>
    <dbReference type="NCBI Taxonomy" id="1737354"/>
    <lineage>
        <taxon>Bacteria</taxon>
        <taxon>Bacillati</taxon>
        <taxon>Bacillota</taxon>
        <taxon>Bacilli</taxon>
        <taxon>Bacillales</taxon>
        <taxon>Paenibacillaceae</taxon>
        <taxon>Paenibacillus</taxon>
    </lineage>
</organism>
<accession>A0A917GSQ7</accession>
<dbReference type="InterPro" id="IPR003004">
    <property type="entry name" value="GspF/PilC"/>
</dbReference>
<sequence length="403" mass="44860">MPKFRYKAVTAQGKRSNGMLEAVTIQRAREALSEKGLWVTDLIDTNDSVLYRDISLGGPRVGTEHFTVFCRQLATMYRAGVSLVEAIQILSEQTSSKPFAKLLSEIAEDMRGGAQLSDSTAKHPTVFSPIFIHMVHAGEVAGNLDVMLERLAIFFEKERNTKEKVKSAMVYPAIMLVLMIVVVIFLMLFVIPQYAVSFEGMGIELPLPTRIVMAVSEFMQGFWYVVLAAMILPFVLVKIIRRSQQGRERLDLLKLKLPVFGKLWHKQALARFARTFSSLVTAAVPLMQGLTIVSHVVGNEAIGKVIGEIREKVLGGEAMSEPLKQSKLFPPMVTQMLTIGERSGAVDDMLEKVADFYEADVDQMAERLKSLLEPIMIIILTAIVGVIVLAVMTPSFKMMQSYL</sequence>
<name>A0A917GSQ7_9BACL</name>
<keyword evidence="3" id="KW-1003">Cell membrane</keyword>
<evidence type="ECO:0000313" key="10">
    <source>
        <dbReference type="EMBL" id="GGG55481.1"/>
    </source>
</evidence>
<evidence type="ECO:0000256" key="8">
    <source>
        <dbReference type="SAM" id="Phobius"/>
    </source>
</evidence>
<keyword evidence="11" id="KW-1185">Reference proteome</keyword>
<evidence type="ECO:0000256" key="2">
    <source>
        <dbReference type="ARBA" id="ARBA00005745"/>
    </source>
</evidence>
<dbReference type="InterPro" id="IPR042094">
    <property type="entry name" value="T2SS_GspF_sf"/>
</dbReference>
<feature type="transmembrane region" description="Helical" evidence="8">
    <location>
        <begin position="169"/>
        <end position="191"/>
    </location>
</feature>
<evidence type="ECO:0000256" key="1">
    <source>
        <dbReference type="ARBA" id="ARBA00004429"/>
    </source>
</evidence>
<dbReference type="PANTHER" id="PTHR30012:SF0">
    <property type="entry name" value="TYPE II SECRETION SYSTEM PROTEIN F-RELATED"/>
    <property type="match status" value="1"/>
</dbReference>
<dbReference type="AlphaFoldDB" id="A0A917GSQ7"/>
<dbReference type="Gene3D" id="1.20.81.30">
    <property type="entry name" value="Type II secretion system (T2SS), domain F"/>
    <property type="match status" value="2"/>
</dbReference>